<sequence length="735" mass="81780">MAWSCVSVSSSILHFLPAASDPPYSILQNHPHLTLLSNCPNIATLKQIHSLIIKTGLHNTLFAQSKLIEFCALSPSQDLSYALSLFHSIQHPNIFICNTLIRGHSLTPSPTSSLDLYNHMLHSGLHPNSHTFPFLFKSCAKARATHLGKQLHAHVFKLALHCHPHVHTSLIHMYSQLGELQHARLVFDKSALRDAVSFTALITGYVSEGHVDDARRLFDEIPAKDVVSWNAMIAGYVQGGRFEEALACFSSMQEADVSPNKSTMVSVLSACGHLGSLELGKWIGSWVRDQGLGSNIQLVNALVDMYCKCGEIDTARELFDGIREKDLILWNTMIGGYSYLSLYAEALALFDLMLREKVTPNDVTFLGVLPACACLGALDLGKWVHAYVDKILKGTNNVSLWTSIIDMYAKCGCVEVAEQVFRSNGSRSLASWNAMISGFAMNGHAERALAHFEEMIKEGFQPDDITFVGVLSACTQAGLVDLGHRYFSSMNQDYGISPKLQHYGCMIDLLARSGKFEEAKVMMGNMEMEPDGAIWGSLLNACRIYGKVEFGEYVAEQLFQLEPENSGAYVLLSNIYAGAGRWDDVARIRTRLNDKGMKKVPGCTSIEIDGVVHEFLVGDKLHSKSEYIYRMLDEVDKLLEESGFVPDTSEVLYDMDEEWKEGALSQHSEKLAIAFGLISTKPGTTIRIVKNLRVCRNCHSATKLISKIFNREIIARDRNRFHHFKDGFCSCNDCW</sequence>
<feature type="repeat" description="PPR" evidence="3">
    <location>
        <begin position="295"/>
        <end position="325"/>
    </location>
</feature>
<dbReference type="PANTHER" id="PTHR47926">
    <property type="entry name" value="PENTATRICOPEPTIDE REPEAT-CONTAINING PROTEIN"/>
    <property type="match status" value="1"/>
</dbReference>
<dbReference type="Pfam" id="PF20431">
    <property type="entry name" value="E_motif"/>
    <property type="match status" value="1"/>
</dbReference>
<feature type="repeat" description="PPR" evidence="3">
    <location>
        <begin position="326"/>
        <end position="360"/>
    </location>
</feature>
<dbReference type="Pfam" id="PF01535">
    <property type="entry name" value="PPR"/>
    <property type="match status" value="3"/>
</dbReference>
<reference evidence="6" key="1">
    <citation type="journal article" date="2015" name="Proc. Natl. Acad. Sci. U.S.A.">
        <title>Genome sequencing of adzuki bean (Vigna angularis) provides insight into high starch and low fat accumulation and domestication.</title>
        <authorList>
            <person name="Yang K."/>
            <person name="Tian Z."/>
            <person name="Chen C."/>
            <person name="Luo L."/>
            <person name="Zhao B."/>
            <person name="Wang Z."/>
            <person name="Yu L."/>
            <person name="Li Y."/>
            <person name="Sun Y."/>
            <person name="Li W."/>
            <person name="Chen Y."/>
            <person name="Li Y."/>
            <person name="Zhang Y."/>
            <person name="Ai D."/>
            <person name="Zhao J."/>
            <person name="Shang C."/>
            <person name="Ma Y."/>
            <person name="Wu B."/>
            <person name="Wang M."/>
            <person name="Gao L."/>
            <person name="Sun D."/>
            <person name="Zhang P."/>
            <person name="Guo F."/>
            <person name="Wang W."/>
            <person name="Li Y."/>
            <person name="Wang J."/>
            <person name="Varshney R.K."/>
            <person name="Wang J."/>
            <person name="Ling H.Q."/>
            <person name="Wan P."/>
        </authorList>
    </citation>
    <scope>NUCLEOTIDE SEQUENCE</scope>
    <source>
        <strain evidence="6">cv. Jingnong 6</strain>
    </source>
</reference>
<evidence type="ECO:0000256" key="3">
    <source>
        <dbReference type="PROSITE-ProRule" id="PRU00708"/>
    </source>
</evidence>
<accession>A0A0L9TR94</accession>
<evidence type="ECO:0000313" key="5">
    <source>
        <dbReference type="EMBL" id="KOM33060.1"/>
    </source>
</evidence>
<proteinExistence type="inferred from homology"/>
<dbReference type="GO" id="GO:0009451">
    <property type="term" value="P:RNA modification"/>
    <property type="evidence" value="ECO:0007669"/>
    <property type="project" value="InterPro"/>
</dbReference>
<dbReference type="FunFam" id="1.25.40.10:FF:000333">
    <property type="entry name" value="Pentatricopeptide repeat-containing protein"/>
    <property type="match status" value="2"/>
</dbReference>
<feature type="repeat" description="PPR" evidence="3">
    <location>
        <begin position="428"/>
        <end position="462"/>
    </location>
</feature>
<evidence type="ECO:0000313" key="6">
    <source>
        <dbReference type="Proteomes" id="UP000053144"/>
    </source>
</evidence>
<dbReference type="AlphaFoldDB" id="A0A0L9TR94"/>
<evidence type="ECO:0000259" key="4">
    <source>
        <dbReference type="Pfam" id="PF14432"/>
    </source>
</evidence>
<dbReference type="SUPFAM" id="SSF48452">
    <property type="entry name" value="TPR-like"/>
    <property type="match status" value="1"/>
</dbReference>
<dbReference type="PANTHER" id="PTHR47926:SF537">
    <property type="entry name" value="PENTACOTRIPEPTIDE-REPEAT REGION OF PRORP DOMAIN-CONTAINING PROTEIN"/>
    <property type="match status" value="1"/>
</dbReference>
<dbReference type="PROSITE" id="PS51375">
    <property type="entry name" value="PPR"/>
    <property type="match status" value="5"/>
</dbReference>
<feature type="domain" description="DYW" evidence="4">
    <location>
        <begin position="643"/>
        <end position="735"/>
    </location>
</feature>
<dbReference type="KEGG" id="var:108322680"/>
<keyword evidence="2" id="KW-0677">Repeat</keyword>
<dbReference type="InterPro" id="IPR032867">
    <property type="entry name" value="DYW_dom"/>
</dbReference>
<name>A0A0L9TR94_PHAAN</name>
<comment type="similarity">
    <text evidence="1">Belongs to the PPR family. PCMP-H subfamily.</text>
</comment>
<feature type="repeat" description="PPR" evidence="3">
    <location>
        <begin position="225"/>
        <end position="259"/>
    </location>
</feature>
<evidence type="ECO:0000256" key="2">
    <source>
        <dbReference type="ARBA" id="ARBA00022737"/>
    </source>
</evidence>
<gene>
    <name evidence="5" type="ORF">LR48_Vigan01g261600</name>
</gene>
<dbReference type="InterPro" id="IPR011990">
    <property type="entry name" value="TPR-like_helical_dom_sf"/>
</dbReference>
<feature type="repeat" description="PPR" evidence="3">
    <location>
        <begin position="194"/>
        <end position="224"/>
    </location>
</feature>
<dbReference type="OrthoDB" id="185373at2759"/>
<dbReference type="NCBIfam" id="TIGR00756">
    <property type="entry name" value="PPR"/>
    <property type="match status" value="5"/>
</dbReference>
<dbReference type="FunFam" id="1.25.40.10:FF:000184">
    <property type="entry name" value="Pentatricopeptide repeat-containing protein, chloroplastic"/>
    <property type="match status" value="1"/>
</dbReference>
<dbReference type="InterPro" id="IPR002885">
    <property type="entry name" value="PPR_rpt"/>
</dbReference>
<dbReference type="InterPro" id="IPR046848">
    <property type="entry name" value="E_motif"/>
</dbReference>
<dbReference type="Pfam" id="PF13041">
    <property type="entry name" value="PPR_2"/>
    <property type="match status" value="4"/>
</dbReference>
<dbReference type="Gramene" id="KOM33060">
    <property type="protein sequence ID" value="KOM33060"/>
    <property type="gene ID" value="LR48_Vigan01g261600"/>
</dbReference>
<dbReference type="Gene3D" id="1.25.40.10">
    <property type="entry name" value="Tetratricopeptide repeat domain"/>
    <property type="match status" value="5"/>
</dbReference>
<dbReference type="GO" id="GO:0003723">
    <property type="term" value="F:RNA binding"/>
    <property type="evidence" value="ECO:0007669"/>
    <property type="project" value="InterPro"/>
</dbReference>
<dbReference type="EMBL" id="CM003371">
    <property type="protein sequence ID" value="KOM33060.1"/>
    <property type="molecule type" value="Genomic_DNA"/>
</dbReference>
<dbReference type="OMA" id="DKVHPQS"/>
<dbReference type="Proteomes" id="UP000053144">
    <property type="component" value="Chromosome 1"/>
</dbReference>
<dbReference type="FunFam" id="1.25.40.10:FF:000470">
    <property type="entry name" value="Pentatricopeptide repeat-containing protein At5g66520"/>
    <property type="match status" value="1"/>
</dbReference>
<dbReference type="InterPro" id="IPR046960">
    <property type="entry name" value="PPR_At4g14850-like_plant"/>
</dbReference>
<dbReference type="Pfam" id="PF14432">
    <property type="entry name" value="DYW_deaminase"/>
    <property type="match status" value="1"/>
</dbReference>
<evidence type="ECO:0000256" key="1">
    <source>
        <dbReference type="ARBA" id="ARBA00006643"/>
    </source>
</evidence>
<protein>
    <recommendedName>
        <fullName evidence="4">DYW domain-containing protein</fullName>
    </recommendedName>
</protein>
<dbReference type="GO" id="GO:0008270">
    <property type="term" value="F:zinc ion binding"/>
    <property type="evidence" value="ECO:0007669"/>
    <property type="project" value="InterPro"/>
</dbReference>
<organism evidence="5 6">
    <name type="scientific">Phaseolus angularis</name>
    <name type="common">Azuki bean</name>
    <name type="synonym">Vigna angularis</name>
    <dbReference type="NCBI Taxonomy" id="3914"/>
    <lineage>
        <taxon>Eukaryota</taxon>
        <taxon>Viridiplantae</taxon>
        <taxon>Streptophyta</taxon>
        <taxon>Embryophyta</taxon>
        <taxon>Tracheophyta</taxon>
        <taxon>Spermatophyta</taxon>
        <taxon>Magnoliopsida</taxon>
        <taxon>eudicotyledons</taxon>
        <taxon>Gunneridae</taxon>
        <taxon>Pentapetalae</taxon>
        <taxon>rosids</taxon>
        <taxon>fabids</taxon>
        <taxon>Fabales</taxon>
        <taxon>Fabaceae</taxon>
        <taxon>Papilionoideae</taxon>
        <taxon>50 kb inversion clade</taxon>
        <taxon>NPAAA clade</taxon>
        <taxon>indigoferoid/millettioid clade</taxon>
        <taxon>Phaseoleae</taxon>
        <taxon>Vigna</taxon>
    </lineage>
</organism>